<keyword evidence="1" id="KW-0996">Nickel insertion</keyword>
<dbReference type="InterPro" id="IPR002639">
    <property type="entry name" value="UreF"/>
</dbReference>
<dbReference type="AlphaFoldDB" id="A0ABD3EX96"/>
<dbReference type="PANTHER" id="PTHR33620:SF1">
    <property type="entry name" value="UREASE ACCESSORY PROTEIN F"/>
    <property type="match status" value="1"/>
</dbReference>
<evidence type="ECO:0008006" key="6">
    <source>
        <dbReference type="Google" id="ProtNLM"/>
    </source>
</evidence>
<evidence type="ECO:0000256" key="3">
    <source>
        <dbReference type="ARBA" id="ARBA00046339"/>
    </source>
</evidence>
<dbReference type="InterPro" id="IPR038277">
    <property type="entry name" value="UreF_sf"/>
</dbReference>
<reference evidence="4 5" key="1">
    <citation type="submission" date="2024-09" db="EMBL/GenBank/DDBJ databases">
        <title>Genome sequencing and assembly of Phytophthora oleae, isolate VK10A, causative agent of rot of olive drupes.</title>
        <authorList>
            <person name="Conti Taguali S."/>
            <person name="Riolo M."/>
            <person name="La Spada F."/>
            <person name="Cacciola S.O."/>
            <person name="Dionisio G."/>
        </authorList>
    </citation>
    <scope>NUCLEOTIDE SEQUENCE [LARGE SCALE GENOMIC DNA]</scope>
    <source>
        <strain evidence="4 5">VK10A</strain>
    </source>
</reference>
<comment type="caution">
    <text evidence="4">The sequence shown here is derived from an EMBL/GenBank/DDBJ whole genome shotgun (WGS) entry which is preliminary data.</text>
</comment>
<evidence type="ECO:0000256" key="1">
    <source>
        <dbReference type="ARBA" id="ARBA00022988"/>
    </source>
</evidence>
<dbReference type="PIRSF" id="PIRSF009467">
    <property type="entry name" value="Ureas_acces_UreF"/>
    <property type="match status" value="1"/>
</dbReference>
<evidence type="ECO:0000313" key="4">
    <source>
        <dbReference type="EMBL" id="KAL3657941.1"/>
    </source>
</evidence>
<dbReference type="Pfam" id="PF01730">
    <property type="entry name" value="UreF"/>
    <property type="match status" value="1"/>
</dbReference>
<keyword evidence="2" id="KW-0143">Chaperone</keyword>
<gene>
    <name evidence="4" type="ORF">V7S43_017146</name>
</gene>
<protein>
    <recommendedName>
        <fullName evidence="6">Urease accessory protein UreF</fullName>
    </recommendedName>
</protein>
<organism evidence="4 5">
    <name type="scientific">Phytophthora oleae</name>
    <dbReference type="NCBI Taxonomy" id="2107226"/>
    <lineage>
        <taxon>Eukaryota</taxon>
        <taxon>Sar</taxon>
        <taxon>Stramenopiles</taxon>
        <taxon>Oomycota</taxon>
        <taxon>Peronosporomycetes</taxon>
        <taxon>Peronosporales</taxon>
        <taxon>Peronosporaceae</taxon>
        <taxon>Phytophthora</taxon>
    </lineage>
</organism>
<sequence>MSGSGASSAPAGDWAMWQMVDSLYPTGGFAHSLGLEAATQEGLVTASSLRGFLSASLHQSANFALPLVFSAHQIVAESDSIDLVEPVLSLNCRATALYSNHVARKASFAQGAALLRLALSTYGPSYPRVQTLLTIRKEAKKRKQGGVHHAVLFGVVCALLGVSAEPVQRMYLFVTTRDVLSAATRLNLVGPLEAAKLQFEMTQLLEEVFRAKKNRAVQESYSSAPVLDLIQAMHDQLYTRIFNS</sequence>
<proteinExistence type="inferred from homology"/>
<evidence type="ECO:0000313" key="5">
    <source>
        <dbReference type="Proteomes" id="UP001632037"/>
    </source>
</evidence>
<accession>A0ABD3EX96</accession>
<dbReference type="HAMAP" id="MF_01385">
    <property type="entry name" value="UreF"/>
    <property type="match status" value="1"/>
</dbReference>
<name>A0ABD3EX96_9STRA</name>
<keyword evidence="5" id="KW-1185">Reference proteome</keyword>
<dbReference type="EMBL" id="JBIMZQ010000059">
    <property type="protein sequence ID" value="KAL3657941.1"/>
    <property type="molecule type" value="Genomic_DNA"/>
</dbReference>
<comment type="similarity">
    <text evidence="3">Belongs to the UreF family.</text>
</comment>
<evidence type="ECO:0000256" key="2">
    <source>
        <dbReference type="ARBA" id="ARBA00023186"/>
    </source>
</evidence>
<dbReference type="PANTHER" id="PTHR33620">
    <property type="entry name" value="UREASE ACCESSORY PROTEIN F"/>
    <property type="match status" value="1"/>
</dbReference>
<dbReference type="Gene3D" id="1.10.4190.10">
    <property type="entry name" value="Urease accessory protein UreF"/>
    <property type="match status" value="1"/>
</dbReference>
<dbReference type="Proteomes" id="UP001632037">
    <property type="component" value="Unassembled WGS sequence"/>
</dbReference>